<dbReference type="EMBL" id="JAOSIT010000019">
    <property type="protein sequence ID" value="MDO8057446.1"/>
    <property type="molecule type" value="Genomic_DNA"/>
</dbReference>
<sequence>GISKISEILDLAVSLNLIKKNGMWYSYNEQQIGQGREKAREFLMKNSDLANKLELTIRQYYNLNVNKGK</sequence>
<name>A0ABT9D186_9MOLU</name>
<evidence type="ECO:0000256" key="2">
    <source>
        <dbReference type="ARBA" id="ARBA00022840"/>
    </source>
</evidence>
<evidence type="ECO:0000256" key="1">
    <source>
        <dbReference type="ARBA" id="ARBA00022741"/>
    </source>
</evidence>
<evidence type="ECO:0000256" key="3">
    <source>
        <dbReference type="ARBA" id="ARBA00023172"/>
    </source>
</evidence>
<dbReference type="Pfam" id="PF21096">
    <property type="entry name" value="RecA_C"/>
    <property type="match status" value="1"/>
</dbReference>
<dbReference type="Gene3D" id="3.30.250.10">
    <property type="entry name" value="RecA protein, C-terminal domain"/>
    <property type="match status" value="1"/>
</dbReference>
<dbReference type="PANTHER" id="PTHR45900:SF1">
    <property type="entry name" value="MITOCHONDRIAL DNA REPAIR PROTEIN RECA HOMOLOG-RELATED"/>
    <property type="match status" value="1"/>
</dbReference>
<feature type="non-terminal residue" evidence="5">
    <location>
        <position position="1"/>
    </location>
</feature>
<accession>A0ABT9D186</accession>
<organism evidence="5 6">
    <name type="scientific">Candidatus Phytoplasma gossypii</name>
    <dbReference type="NCBI Taxonomy" id="2982629"/>
    <lineage>
        <taxon>Bacteria</taxon>
        <taxon>Bacillati</taxon>
        <taxon>Mycoplasmatota</taxon>
        <taxon>Mollicutes</taxon>
        <taxon>Acholeplasmatales</taxon>
        <taxon>Acholeplasmataceae</taxon>
        <taxon>Candidatus Phytoplasma</taxon>
        <taxon>16SrII (Peanut WB group)</taxon>
    </lineage>
</organism>
<keyword evidence="3" id="KW-0233">DNA recombination</keyword>
<dbReference type="SUPFAM" id="SSF54752">
    <property type="entry name" value="RecA protein, C-terminal domain"/>
    <property type="match status" value="1"/>
</dbReference>
<evidence type="ECO:0000313" key="6">
    <source>
        <dbReference type="Proteomes" id="UP001170666"/>
    </source>
</evidence>
<comment type="caution">
    <text evidence="5">The sequence shown here is derived from an EMBL/GenBank/DDBJ whole genome shotgun (WGS) entry which is preliminary data.</text>
</comment>
<dbReference type="Proteomes" id="UP001170666">
    <property type="component" value="Unassembled WGS sequence"/>
</dbReference>
<dbReference type="PANTHER" id="PTHR45900">
    <property type="entry name" value="RECA"/>
    <property type="match status" value="1"/>
</dbReference>
<dbReference type="InterPro" id="IPR013765">
    <property type="entry name" value="DNA_recomb/repair_RecA"/>
</dbReference>
<evidence type="ECO:0000313" key="5">
    <source>
        <dbReference type="EMBL" id="MDO8057446.1"/>
    </source>
</evidence>
<keyword evidence="1" id="KW-0547">Nucleotide-binding</keyword>
<keyword evidence="2" id="KW-0067">ATP-binding</keyword>
<protein>
    <submittedName>
        <fullName evidence="5">DNA recombination/repair protein RecA</fullName>
    </submittedName>
</protein>
<gene>
    <name evidence="5" type="ORF">OC698_01930</name>
</gene>
<keyword evidence="6" id="KW-1185">Reference proteome</keyword>
<evidence type="ECO:0000259" key="4">
    <source>
        <dbReference type="Pfam" id="PF21096"/>
    </source>
</evidence>
<dbReference type="InterPro" id="IPR049261">
    <property type="entry name" value="RecA-like_C"/>
</dbReference>
<dbReference type="InterPro" id="IPR023400">
    <property type="entry name" value="RecA_C_sf"/>
</dbReference>
<proteinExistence type="predicted"/>
<reference evidence="5 6" key="1">
    <citation type="journal article" date="2023" name="Int. J. Syst. Evol. Microbiol.">
        <title>The observation of taxonomic boundaries for the 16SrII and 16SrXXV phytoplasmas using genome-based delimitation.</title>
        <authorList>
            <person name="Rodrigues Jardim B."/>
            <person name="Tran-Nguyen L.T.T."/>
            <person name="Gambley C."/>
            <person name="Al-Sadi A.M."/>
            <person name="Al-Subhi A.M."/>
            <person name="Foissac X."/>
            <person name="Salar P."/>
            <person name="Cai H."/>
            <person name="Yang J.Y."/>
            <person name="Davis R."/>
            <person name="Jones L."/>
            <person name="Rodoni B."/>
            <person name="Constable F.E."/>
        </authorList>
    </citation>
    <scope>NUCLEOTIDE SEQUENCE [LARGE SCALE GENOMIC DNA]</scope>
    <source>
        <strain evidence="5">BAWM-BFA-CoWB</strain>
    </source>
</reference>
<feature type="domain" description="RecA-like C-terminal" evidence="4">
    <location>
        <begin position="7"/>
        <end position="61"/>
    </location>
</feature>